<keyword evidence="2" id="KW-1185">Reference proteome</keyword>
<sequence length="65" mass="6822">MKTLAGDPITLQRVSEPAGDGGLWVATCTGCGWTSSEPGWATYKDPTIAAARRHAECTGDQGALW</sequence>
<name>A0ABQ5SVU6_9ACTN</name>
<evidence type="ECO:0000313" key="2">
    <source>
        <dbReference type="Proteomes" id="UP001142292"/>
    </source>
</evidence>
<accession>A0ABQ5SVU6</accession>
<reference evidence="1" key="2">
    <citation type="submission" date="2023-01" db="EMBL/GenBank/DDBJ databases">
        <authorList>
            <person name="Sun Q."/>
            <person name="Evtushenko L."/>
        </authorList>
    </citation>
    <scope>NUCLEOTIDE SEQUENCE</scope>
    <source>
        <strain evidence="1">VKM Ac-1246</strain>
    </source>
</reference>
<protein>
    <submittedName>
        <fullName evidence="1">Uncharacterized protein</fullName>
    </submittedName>
</protein>
<evidence type="ECO:0000313" key="1">
    <source>
        <dbReference type="EMBL" id="GLJ68272.1"/>
    </source>
</evidence>
<comment type="caution">
    <text evidence="1">The sequence shown here is derived from an EMBL/GenBank/DDBJ whole genome shotgun (WGS) entry which is preliminary data.</text>
</comment>
<reference evidence="1" key="1">
    <citation type="journal article" date="2014" name="Int. J. Syst. Evol. Microbiol.">
        <title>Complete genome of a new Firmicutes species belonging to the dominant human colonic microbiota ('Ruminococcus bicirculans') reveals two chromosomes and a selective capacity to utilize plant glucans.</title>
        <authorList>
            <consortium name="NISC Comparative Sequencing Program"/>
            <person name="Wegmann U."/>
            <person name="Louis P."/>
            <person name="Goesmann A."/>
            <person name="Henrissat B."/>
            <person name="Duncan S.H."/>
            <person name="Flint H.J."/>
        </authorList>
    </citation>
    <scope>NUCLEOTIDE SEQUENCE</scope>
    <source>
        <strain evidence="1">VKM Ac-1246</strain>
    </source>
</reference>
<dbReference type="EMBL" id="BSEL01000005">
    <property type="protein sequence ID" value="GLJ68272.1"/>
    <property type="molecule type" value="Genomic_DNA"/>
</dbReference>
<dbReference type="Proteomes" id="UP001142292">
    <property type="component" value="Unassembled WGS sequence"/>
</dbReference>
<proteinExistence type="predicted"/>
<organism evidence="1 2">
    <name type="scientific">Nocardioides luteus</name>
    <dbReference type="NCBI Taxonomy" id="1844"/>
    <lineage>
        <taxon>Bacteria</taxon>
        <taxon>Bacillati</taxon>
        <taxon>Actinomycetota</taxon>
        <taxon>Actinomycetes</taxon>
        <taxon>Propionibacteriales</taxon>
        <taxon>Nocardioidaceae</taxon>
        <taxon>Nocardioides</taxon>
    </lineage>
</organism>
<dbReference type="RefSeq" id="WP_189120684.1">
    <property type="nucleotide sequence ID" value="NZ_BMRK01000028.1"/>
</dbReference>
<gene>
    <name evidence="1" type="ORF">GCM10017579_23080</name>
</gene>